<gene>
    <name evidence="1" type="ORF">C0Q70_16146</name>
</gene>
<evidence type="ECO:0000313" key="2">
    <source>
        <dbReference type="Proteomes" id="UP000245119"/>
    </source>
</evidence>
<accession>A0A2T7NNZ0</accession>
<dbReference type="InterPro" id="IPR040505">
    <property type="entry name" value="DUF5537"/>
</dbReference>
<comment type="caution">
    <text evidence="1">The sequence shown here is derived from an EMBL/GenBank/DDBJ whole genome shotgun (WGS) entry which is preliminary data.</text>
</comment>
<evidence type="ECO:0000313" key="1">
    <source>
        <dbReference type="EMBL" id="PVD22887.1"/>
    </source>
</evidence>
<protein>
    <submittedName>
        <fullName evidence="1">Uncharacterized protein</fullName>
    </submittedName>
</protein>
<dbReference type="OrthoDB" id="9888309at2759"/>
<organism evidence="1 2">
    <name type="scientific">Pomacea canaliculata</name>
    <name type="common">Golden apple snail</name>
    <dbReference type="NCBI Taxonomy" id="400727"/>
    <lineage>
        <taxon>Eukaryota</taxon>
        <taxon>Metazoa</taxon>
        <taxon>Spiralia</taxon>
        <taxon>Lophotrochozoa</taxon>
        <taxon>Mollusca</taxon>
        <taxon>Gastropoda</taxon>
        <taxon>Caenogastropoda</taxon>
        <taxon>Architaenioglossa</taxon>
        <taxon>Ampullarioidea</taxon>
        <taxon>Ampullariidae</taxon>
        <taxon>Pomacea</taxon>
    </lineage>
</organism>
<name>A0A2T7NNZ0_POMCA</name>
<sequence length="354" mass="39468">MSNRFPVLQKGSSYKLTMVPYDSLKLRFRATPTPYEQDAFSWSPLLRKTQPPSMESVCMCGLPNEKFCMLNLHSCVSSAGHNGRRRYKWVPMSICSAYSSSTSTVPLSSSELFYGNELSHHEFTEDITTGDTVTFDRERDKQKLKELDVGNRHMINRGGINRKAANFDKVTYDYEREEQHPVGNSVSSLKQFPLRTNGLKNNSLRGEQYFNHRNSAGREDDLVAMGTLWSPGQAQTRSSYISTSSCKSSNGTCTSSAATTTGTLPIRRSLNLSTSCSTRQLLTSSTSQPNATAFALSSMGNVKSSREVEPRYADPLAGAPSLFQQRLMELAALEAETVRWEKAKKVKKKSKQDS</sequence>
<keyword evidence="2" id="KW-1185">Reference proteome</keyword>
<dbReference type="AlphaFoldDB" id="A0A2T7NNZ0"/>
<dbReference type="Pfam" id="PF17690">
    <property type="entry name" value="DUF5537"/>
    <property type="match status" value="1"/>
</dbReference>
<dbReference type="EMBL" id="PZQS01000010">
    <property type="protein sequence ID" value="PVD22887.1"/>
    <property type="molecule type" value="Genomic_DNA"/>
</dbReference>
<dbReference type="Proteomes" id="UP000245119">
    <property type="component" value="Linkage Group LG10"/>
</dbReference>
<proteinExistence type="predicted"/>
<reference evidence="1 2" key="1">
    <citation type="submission" date="2018-04" db="EMBL/GenBank/DDBJ databases">
        <title>The genome of golden apple snail Pomacea canaliculata provides insight into stress tolerance and invasive adaptation.</title>
        <authorList>
            <person name="Liu C."/>
            <person name="Liu B."/>
            <person name="Ren Y."/>
            <person name="Zhang Y."/>
            <person name="Wang H."/>
            <person name="Li S."/>
            <person name="Jiang F."/>
            <person name="Yin L."/>
            <person name="Zhang G."/>
            <person name="Qian W."/>
            <person name="Fan W."/>
        </authorList>
    </citation>
    <scope>NUCLEOTIDE SEQUENCE [LARGE SCALE GENOMIC DNA]</scope>
    <source>
        <strain evidence="1">SZHN2017</strain>
        <tissue evidence="1">Muscle</tissue>
    </source>
</reference>